<organism evidence="1 2">
    <name type="scientific">Synaphobranchus kaupii</name>
    <name type="common">Kaup's arrowtooth eel</name>
    <dbReference type="NCBI Taxonomy" id="118154"/>
    <lineage>
        <taxon>Eukaryota</taxon>
        <taxon>Metazoa</taxon>
        <taxon>Chordata</taxon>
        <taxon>Craniata</taxon>
        <taxon>Vertebrata</taxon>
        <taxon>Euteleostomi</taxon>
        <taxon>Actinopterygii</taxon>
        <taxon>Neopterygii</taxon>
        <taxon>Teleostei</taxon>
        <taxon>Anguilliformes</taxon>
        <taxon>Synaphobranchidae</taxon>
        <taxon>Synaphobranchus</taxon>
    </lineage>
</organism>
<protein>
    <submittedName>
        <fullName evidence="1">Uncharacterized protein</fullName>
    </submittedName>
</protein>
<sequence length="201" mass="22206">MRAAIDGLLAKHHGAKDILKWVDADYAALVHSTCADPNSLLHPTTRQHISRPITVTTLPAAPVNPPALDSPMTQATVERMVKEILERQQCQQQQQQSQVKKTRSCLACGQPKSRYQGDGSSVHFFHQSGSVKYFYCSTKVFKTYAAEGLTDPRMSFQGLCYHCLLPARAGCCKAEGGRVEKGERRASKEKVCRAAAFWSPV</sequence>
<evidence type="ECO:0000313" key="1">
    <source>
        <dbReference type="EMBL" id="KAJ8333005.1"/>
    </source>
</evidence>
<dbReference type="OrthoDB" id="8931359at2759"/>
<name>A0A9Q1E675_SYNKA</name>
<dbReference type="Proteomes" id="UP001152622">
    <property type="component" value="Chromosome 24"/>
</dbReference>
<proteinExistence type="predicted"/>
<dbReference type="EMBL" id="JAINUF010000024">
    <property type="protein sequence ID" value="KAJ8333005.1"/>
    <property type="molecule type" value="Genomic_DNA"/>
</dbReference>
<reference evidence="1" key="1">
    <citation type="journal article" date="2023" name="Science">
        <title>Genome structures resolve the early diversification of teleost fishes.</title>
        <authorList>
            <person name="Parey E."/>
            <person name="Louis A."/>
            <person name="Montfort J."/>
            <person name="Bouchez O."/>
            <person name="Roques C."/>
            <person name="Iampietro C."/>
            <person name="Lluch J."/>
            <person name="Castinel A."/>
            <person name="Donnadieu C."/>
            <person name="Desvignes T."/>
            <person name="Floi Bucao C."/>
            <person name="Jouanno E."/>
            <person name="Wen M."/>
            <person name="Mejri S."/>
            <person name="Dirks R."/>
            <person name="Jansen H."/>
            <person name="Henkel C."/>
            <person name="Chen W.J."/>
            <person name="Zahm M."/>
            <person name="Cabau C."/>
            <person name="Klopp C."/>
            <person name="Thompson A.W."/>
            <person name="Robinson-Rechavi M."/>
            <person name="Braasch I."/>
            <person name="Lecointre G."/>
            <person name="Bobe J."/>
            <person name="Postlethwait J.H."/>
            <person name="Berthelot C."/>
            <person name="Roest Crollius H."/>
            <person name="Guiguen Y."/>
        </authorList>
    </citation>
    <scope>NUCLEOTIDE SEQUENCE</scope>
    <source>
        <strain evidence="1">WJC10195</strain>
    </source>
</reference>
<dbReference type="AlphaFoldDB" id="A0A9Q1E675"/>
<evidence type="ECO:0000313" key="2">
    <source>
        <dbReference type="Proteomes" id="UP001152622"/>
    </source>
</evidence>
<accession>A0A9Q1E675</accession>
<keyword evidence="2" id="KW-1185">Reference proteome</keyword>
<gene>
    <name evidence="1" type="ORF">SKAU_G00419010</name>
</gene>
<comment type="caution">
    <text evidence="1">The sequence shown here is derived from an EMBL/GenBank/DDBJ whole genome shotgun (WGS) entry which is preliminary data.</text>
</comment>